<evidence type="ECO:0000313" key="9">
    <source>
        <dbReference type="Proteomes" id="UP000265489"/>
    </source>
</evidence>
<accession>A0A395W557</accession>
<feature type="domain" description="Radical SAM core" evidence="7">
    <location>
        <begin position="24"/>
        <end position="263"/>
    </location>
</feature>
<dbReference type="PROSITE" id="PS51918">
    <property type="entry name" value="RADICAL_SAM"/>
    <property type="match status" value="1"/>
</dbReference>
<dbReference type="InterPro" id="IPR006638">
    <property type="entry name" value="Elp3/MiaA/NifB-like_rSAM"/>
</dbReference>
<dbReference type="SFLD" id="SFLDS00029">
    <property type="entry name" value="Radical_SAM"/>
    <property type="match status" value="1"/>
</dbReference>
<proteinExistence type="predicted"/>
<reference evidence="8 9" key="1">
    <citation type="submission" date="2018-08" db="EMBL/GenBank/DDBJ databases">
        <title>A genome reference for cultivated species of the human gut microbiota.</title>
        <authorList>
            <person name="Zou Y."/>
            <person name="Xue W."/>
            <person name="Luo G."/>
        </authorList>
    </citation>
    <scope>NUCLEOTIDE SEQUENCE [LARGE SCALE GENOMIC DNA]</scope>
    <source>
        <strain evidence="8 9">AF15-20</strain>
    </source>
</reference>
<dbReference type="GO" id="GO:0003824">
    <property type="term" value="F:catalytic activity"/>
    <property type="evidence" value="ECO:0007669"/>
    <property type="project" value="InterPro"/>
</dbReference>
<dbReference type="Pfam" id="PF16199">
    <property type="entry name" value="Radical_SAM_C"/>
    <property type="match status" value="1"/>
</dbReference>
<dbReference type="Proteomes" id="UP000265489">
    <property type="component" value="Unassembled WGS sequence"/>
</dbReference>
<evidence type="ECO:0000256" key="1">
    <source>
        <dbReference type="ARBA" id="ARBA00001966"/>
    </source>
</evidence>
<organism evidence="8 9">
    <name type="scientific">Holdemanella biformis</name>
    <dbReference type="NCBI Taxonomy" id="1735"/>
    <lineage>
        <taxon>Bacteria</taxon>
        <taxon>Bacillati</taxon>
        <taxon>Bacillota</taxon>
        <taxon>Erysipelotrichia</taxon>
        <taxon>Erysipelotrichales</taxon>
        <taxon>Erysipelotrichaceae</taxon>
        <taxon>Holdemanella</taxon>
    </lineage>
</organism>
<evidence type="ECO:0000256" key="5">
    <source>
        <dbReference type="ARBA" id="ARBA00023004"/>
    </source>
</evidence>
<dbReference type="GO" id="GO:0051539">
    <property type="term" value="F:4 iron, 4 sulfur cluster binding"/>
    <property type="evidence" value="ECO:0007669"/>
    <property type="project" value="UniProtKB-KW"/>
</dbReference>
<dbReference type="PANTHER" id="PTHR11135">
    <property type="entry name" value="HISTONE ACETYLTRANSFERASE-RELATED"/>
    <property type="match status" value="1"/>
</dbReference>
<dbReference type="Gene3D" id="3.80.30.20">
    <property type="entry name" value="tm_1862 like domain"/>
    <property type="match status" value="1"/>
</dbReference>
<sequence length="309" mass="35676">MNNPYPYSNDNKRYQTINYYFRNTYHQKVAKIPLNAGFTCPNRDGTKGSGGCTFCSSMGSGDSILCFDDSLQKQYKEGLKRMQNKWPDCIGFAYFQSYSNTYAPLPILKKIYDPFFKNPDIPGVAIATRADCLSDEIIDYLNSQNKEVWLELGLQSIHEKTMERCNRKHSTQIVFDWLDKLKSTNIKTCVHIINGLPNETKSDMLETVKQISKHPIDAIKIHMLHLIEGTQMAKEYKEHPFHILTLEEYVDIVVDQLELLPQEIIIERLTGDGIAKDLIEPKWTIKKTIVTNEIDKLMVKRNTWQGKNV</sequence>
<dbReference type="PANTHER" id="PTHR11135:SF1">
    <property type="entry name" value="PROTEIN YHCC"/>
    <property type="match status" value="1"/>
</dbReference>
<keyword evidence="4" id="KW-0479">Metal-binding</keyword>
<evidence type="ECO:0000313" key="8">
    <source>
        <dbReference type="EMBL" id="RGU89714.1"/>
    </source>
</evidence>
<protein>
    <submittedName>
        <fullName evidence="8">TIGR01212 family radical SAM protein</fullName>
    </submittedName>
</protein>
<dbReference type="InterPro" id="IPR005911">
    <property type="entry name" value="YhcC-like"/>
</dbReference>
<dbReference type="SMART" id="SM00729">
    <property type="entry name" value="Elp3"/>
    <property type="match status" value="1"/>
</dbReference>
<dbReference type="InterPro" id="IPR023404">
    <property type="entry name" value="rSAM_horseshoe"/>
</dbReference>
<dbReference type="GeneID" id="66578837"/>
<keyword evidence="2" id="KW-0004">4Fe-4S</keyword>
<dbReference type="NCBIfam" id="TIGR01212">
    <property type="entry name" value="TIGR01212 family radical SAM protein"/>
    <property type="match status" value="1"/>
</dbReference>
<evidence type="ECO:0000256" key="2">
    <source>
        <dbReference type="ARBA" id="ARBA00022485"/>
    </source>
</evidence>
<dbReference type="EMBL" id="QRYQ01000024">
    <property type="protein sequence ID" value="RGU89714.1"/>
    <property type="molecule type" value="Genomic_DNA"/>
</dbReference>
<dbReference type="GO" id="GO:0046872">
    <property type="term" value="F:metal ion binding"/>
    <property type="evidence" value="ECO:0007669"/>
    <property type="project" value="UniProtKB-KW"/>
</dbReference>
<gene>
    <name evidence="8" type="ORF">DWW32_10505</name>
</gene>
<evidence type="ECO:0000256" key="6">
    <source>
        <dbReference type="ARBA" id="ARBA00023014"/>
    </source>
</evidence>
<dbReference type="RefSeq" id="WP_118325725.1">
    <property type="nucleotide sequence ID" value="NZ_CATXNH010000033.1"/>
</dbReference>
<dbReference type="Pfam" id="PF04055">
    <property type="entry name" value="Radical_SAM"/>
    <property type="match status" value="1"/>
</dbReference>
<dbReference type="SFLD" id="SFLDG01086">
    <property type="entry name" value="elongater_protein-like"/>
    <property type="match status" value="1"/>
</dbReference>
<dbReference type="AlphaFoldDB" id="A0A395W557"/>
<evidence type="ECO:0000259" key="7">
    <source>
        <dbReference type="PROSITE" id="PS51918"/>
    </source>
</evidence>
<dbReference type="SUPFAM" id="SSF102114">
    <property type="entry name" value="Radical SAM enzymes"/>
    <property type="match status" value="1"/>
</dbReference>
<comment type="cofactor">
    <cofactor evidence="1">
        <name>[4Fe-4S] cluster</name>
        <dbReference type="ChEBI" id="CHEBI:49883"/>
    </cofactor>
</comment>
<dbReference type="InterPro" id="IPR007197">
    <property type="entry name" value="rSAM"/>
</dbReference>
<dbReference type="SFLD" id="SFLDG01091">
    <property type="entry name" value="uncharacterized_CHP01210-like"/>
    <property type="match status" value="1"/>
</dbReference>
<name>A0A395W557_9FIRM</name>
<dbReference type="InterPro" id="IPR039661">
    <property type="entry name" value="ELP3"/>
</dbReference>
<dbReference type="InterPro" id="IPR058240">
    <property type="entry name" value="rSAM_sf"/>
</dbReference>
<comment type="caution">
    <text evidence="8">The sequence shown here is derived from an EMBL/GenBank/DDBJ whole genome shotgun (WGS) entry which is preliminary data.</text>
</comment>
<dbReference type="CDD" id="cd01335">
    <property type="entry name" value="Radical_SAM"/>
    <property type="match status" value="1"/>
</dbReference>
<keyword evidence="3" id="KW-0949">S-adenosyl-L-methionine</keyword>
<evidence type="ECO:0000256" key="3">
    <source>
        <dbReference type="ARBA" id="ARBA00022691"/>
    </source>
</evidence>
<keyword evidence="5" id="KW-0408">Iron</keyword>
<dbReference type="InterPro" id="IPR032432">
    <property type="entry name" value="Radical_SAM_C"/>
</dbReference>
<evidence type="ECO:0000256" key="4">
    <source>
        <dbReference type="ARBA" id="ARBA00022723"/>
    </source>
</evidence>
<keyword evidence="6" id="KW-0411">Iron-sulfur</keyword>